<dbReference type="OrthoDB" id="3267840at2"/>
<dbReference type="Pfam" id="PF13490">
    <property type="entry name" value="zf-HC2"/>
    <property type="match status" value="1"/>
</dbReference>
<gene>
    <name evidence="4" type="ORF">BM477_01970</name>
</gene>
<evidence type="ECO:0000256" key="1">
    <source>
        <dbReference type="ARBA" id="ARBA00023015"/>
    </source>
</evidence>
<dbReference type="InterPro" id="IPR027383">
    <property type="entry name" value="Znf_put"/>
</dbReference>
<organism evidence="4 5">
    <name type="scientific">Boudabousia marimammalium</name>
    <dbReference type="NCBI Taxonomy" id="156892"/>
    <lineage>
        <taxon>Bacteria</taxon>
        <taxon>Bacillati</taxon>
        <taxon>Actinomycetota</taxon>
        <taxon>Actinomycetes</taxon>
        <taxon>Actinomycetales</taxon>
        <taxon>Actinomycetaceae</taxon>
        <taxon>Boudabousia</taxon>
    </lineage>
</organism>
<name>A0A1Q5PRH8_9ACTO</name>
<dbReference type="InterPro" id="IPR024020">
    <property type="entry name" value="Anit_sigma_mycothiol_RsrA"/>
</dbReference>
<dbReference type="InterPro" id="IPR041916">
    <property type="entry name" value="Anti_sigma_zinc_sf"/>
</dbReference>
<keyword evidence="5" id="KW-1185">Reference proteome</keyword>
<keyword evidence="1" id="KW-0805">Transcription regulation</keyword>
<proteinExistence type="predicted"/>
<evidence type="ECO:0000256" key="2">
    <source>
        <dbReference type="ARBA" id="ARBA00023163"/>
    </source>
</evidence>
<feature type="domain" description="Putative zinc-finger" evidence="3">
    <location>
        <begin position="15"/>
        <end position="49"/>
    </location>
</feature>
<dbReference type="Gene3D" id="1.10.10.1320">
    <property type="entry name" value="Anti-sigma factor, zinc-finger domain"/>
    <property type="match status" value="1"/>
</dbReference>
<dbReference type="AlphaFoldDB" id="A0A1Q5PRH8"/>
<evidence type="ECO:0000313" key="4">
    <source>
        <dbReference type="EMBL" id="OKL50184.1"/>
    </source>
</evidence>
<dbReference type="EMBL" id="MPDM01000002">
    <property type="protein sequence ID" value="OKL50184.1"/>
    <property type="molecule type" value="Genomic_DNA"/>
</dbReference>
<comment type="caution">
    <text evidence="4">The sequence shown here is derived from an EMBL/GenBank/DDBJ whole genome shotgun (WGS) entry which is preliminary data.</text>
</comment>
<sequence>MSEDKIEDCIESGDCAEVLENLFAYMDGQLSEDPQHRVDVHINKCQYCRDAVDVEAHLREILRSACVQQAPASLRLRIKQEIRFRAKNPR</sequence>
<evidence type="ECO:0000313" key="5">
    <source>
        <dbReference type="Proteomes" id="UP000186465"/>
    </source>
</evidence>
<protein>
    <submittedName>
        <fullName evidence="4">Mycothiol system anti-sigma-R factor</fullName>
    </submittedName>
</protein>
<accession>A0A1Q5PRH8</accession>
<evidence type="ECO:0000259" key="3">
    <source>
        <dbReference type="Pfam" id="PF13490"/>
    </source>
</evidence>
<dbReference type="RefSeq" id="WP_075361009.1">
    <property type="nucleotide sequence ID" value="NZ_MPDM01000002.1"/>
</dbReference>
<dbReference type="NCBIfam" id="TIGR03988">
    <property type="entry name" value="antisig_RsrA"/>
    <property type="match status" value="1"/>
</dbReference>
<keyword evidence="2" id="KW-0804">Transcription</keyword>
<reference evidence="5" key="1">
    <citation type="submission" date="2016-11" db="EMBL/GenBank/DDBJ databases">
        <title>Actinomyces gypaetusis sp. nov. isolated from Gypaetus barbatus in Qinghai Tibet Plateau China.</title>
        <authorList>
            <person name="Meng X."/>
        </authorList>
    </citation>
    <scope>NUCLEOTIDE SEQUENCE [LARGE SCALE GENOMIC DNA]</scope>
    <source>
        <strain evidence="5">DSM 15383</strain>
    </source>
</reference>
<dbReference type="Proteomes" id="UP000186465">
    <property type="component" value="Unassembled WGS sequence"/>
</dbReference>
<dbReference type="STRING" id="156892.BM477_01970"/>